<name>A0ABR7K2F0_9FIRM</name>
<evidence type="ECO:0000313" key="2">
    <source>
        <dbReference type="Proteomes" id="UP000611796"/>
    </source>
</evidence>
<accession>A0ABR7K2F0</accession>
<proteinExistence type="predicted"/>
<dbReference type="Proteomes" id="UP000611796">
    <property type="component" value="Unassembled WGS sequence"/>
</dbReference>
<comment type="caution">
    <text evidence="1">The sequence shown here is derived from an EMBL/GenBank/DDBJ whole genome shotgun (WGS) entry which is preliminary data.</text>
</comment>
<gene>
    <name evidence="1" type="ORF">H8891_05690</name>
</gene>
<organism evidence="1 2">
    <name type="scientific">Paeniclostridium hominis</name>
    <dbReference type="NCBI Taxonomy" id="2764329"/>
    <lineage>
        <taxon>Bacteria</taxon>
        <taxon>Bacillati</taxon>
        <taxon>Bacillota</taxon>
        <taxon>Clostridia</taxon>
        <taxon>Peptostreptococcales</taxon>
        <taxon>Peptostreptococcaceae</taxon>
        <taxon>Paeniclostridium</taxon>
    </lineage>
</organism>
<dbReference type="RefSeq" id="WP_187005556.1">
    <property type="nucleotide sequence ID" value="NZ_JACRWD010000001.1"/>
</dbReference>
<sequence length="53" mass="6142">MTENRFKKGQYDDALQYTKDILSNSSSINEIISKNNIKEHVSKSLKININNKK</sequence>
<dbReference type="EMBL" id="JACRWD010000001">
    <property type="protein sequence ID" value="MBC6003284.1"/>
    <property type="molecule type" value="Genomic_DNA"/>
</dbReference>
<evidence type="ECO:0000313" key="1">
    <source>
        <dbReference type="EMBL" id="MBC6003284.1"/>
    </source>
</evidence>
<reference evidence="1 2" key="1">
    <citation type="submission" date="2020-08" db="EMBL/GenBank/DDBJ databases">
        <authorList>
            <person name="Liu C."/>
            <person name="Sun Q."/>
        </authorList>
    </citation>
    <scope>NUCLEOTIDE SEQUENCE [LARGE SCALE GENOMIC DNA]</scope>
    <source>
        <strain evidence="1 2">NSJ-45</strain>
    </source>
</reference>
<keyword evidence="2" id="KW-1185">Reference proteome</keyword>
<protein>
    <submittedName>
        <fullName evidence="1">Uncharacterized protein</fullName>
    </submittedName>
</protein>